<evidence type="ECO:0000313" key="2">
    <source>
        <dbReference type="EMBL" id="EAR49710.1"/>
    </source>
</evidence>
<dbReference type="STRING" id="314256.OG2516_12421"/>
<accession>Q2CAK3</accession>
<sequence>MRRALASALALAALPGLALAAPFDGTYRQAAGADCADVGVEGGALKIEDGIFHGVGMECRMTQPVNVLEMDAILYTMECSNDDDVWTERVMVMSDGETDGIYMIWDGYAFRYQSCDAPDAEATGAEEGDVAEIVEDDDA</sequence>
<protein>
    <submittedName>
        <fullName evidence="2">Uncharacterized protein</fullName>
    </submittedName>
</protein>
<keyword evidence="3" id="KW-1185">Reference proteome</keyword>
<evidence type="ECO:0000256" key="1">
    <source>
        <dbReference type="SAM" id="SignalP"/>
    </source>
</evidence>
<name>Q2CAK3_OCEGH</name>
<dbReference type="eggNOG" id="ENOG5032T0W">
    <property type="taxonomic scope" value="Bacteria"/>
</dbReference>
<feature type="signal peptide" evidence="1">
    <location>
        <begin position="1"/>
        <end position="20"/>
    </location>
</feature>
<organism evidence="2 3">
    <name type="scientific">Oceanicola granulosus (strain ATCC BAA-861 / DSM 15982 / KCTC 12143 / HTCC2516)</name>
    <dbReference type="NCBI Taxonomy" id="314256"/>
    <lineage>
        <taxon>Bacteria</taxon>
        <taxon>Pseudomonadati</taxon>
        <taxon>Pseudomonadota</taxon>
        <taxon>Alphaproteobacteria</taxon>
        <taxon>Rhodobacterales</taxon>
        <taxon>Roseobacteraceae</taxon>
        <taxon>Oceanicola</taxon>
    </lineage>
</organism>
<dbReference type="EMBL" id="AAOT01000051">
    <property type="protein sequence ID" value="EAR49710.1"/>
    <property type="molecule type" value="Genomic_DNA"/>
</dbReference>
<dbReference type="RefSeq" id="WP_007256002.1">
    <property type="nucleotide sequence ID" value="NZ_CH724107.1"/>
</dbReference>
<proteinExistence type="predicted"/>
<comment type="caution">
    <text evidence="2">The sequence shown here is derived from an EMBL/GenBank/DDBJ whole genome shotgun (WGS) entry which is preliminary data.</text>
</comment>
<dbReference type="AlphaFoldDB" id="Q2CAK3"/>
<dbReference type="HOGENOM" id="CLU_133855_0_0_5"/>
<keyword evidence="1" id="KW-0732">Signal</keyword>
<evidence type="ECO:0000313" key="3">
    <source>
        <dbReference type="Proteomes" id="UP000003635"/>
    </source>
</evidence>
<gene>
    <name evidence="2" type="ORF">OG2516_12421</name>
</gene>
<dbReference type="Proteomes" id="UP000003635">
    <property type="component" value="Unassembled WGS sequence"/>
</dbReference>
<feature type="chain" id="PRO_5004207135" evidence="1">
    <location>
        <begin position="21"/>
        <end position="139"/>
    </location>
</feature>
<reference evidence="2 3" key="1">
    <citation type="journal article" date="2010" name="J. Bacteriol.">
        <title>Genome sequences of Oceanicola granulosus HTCC2516(T) and Oceanicola batsensis HTCC2597(TDelta).</title>
        <authorList>
            <person name="Thrash J.C."/>
            <person name="Cho J.C."/>
            <person name="Vergin K.L."/>
            <person name="Giovannoni S.J."/>
        </authorList>
    </citation>
    <scope>NUCLEOTIDE SEQUENCE [LARGE SCALE GENOMIC DNA]</scope>
    <source>
        <strain evidence="3">ATCC BAA-861 / DSM 15982 / KCTC 12143 / HTCC2516</strain>
    </source>
</reference>